<dbReference type="RefSeq" id="WP_248943243.1">
    <property type="nucleotide sequence ID" value="NZ_JAKIKS010000220.1"/>
</dbReference>
<proteinExistence type="predicted"/>
<name>A0ABT0LKA6_9GAMM</name>
<evidence type="ECO:0000313" key="2">
    <source>
        <dbReference type="Proteomes" id="UP001203423"/>
    </source>
</evidence>
<dbReference type="EMBL" id="JAKIKS010000220">
    <property type="protein sequence ID" value="MCL1127810.1"/>
    <property type="molecule type" value="Genomic_DNA"/>
</dbReference>
<reference evidence="1 2" key="1">
    <citation type="submission" date="2022-01" db="EMBL/GenBank/DDBJ databases">
        <title>Whole genome-based taxonomy of the Shewanellaceae.</title>
        <authorList>
            <person name="Martin-Rodriguez A.J."/>
        </authorList>
    </citation>
    <scope>NUCLEOTIDE SEQUENCE [LARGE SCALE GENOMIC DNA]</scope>
    <source>
        <strain evidence="1 2">DSM 17177</strain>
    </source>
</reference>
<evidence type="ECO:0000313" key="1">
    <source>
        <dbReference type="EMBL" id="MCL1127810.1"/>
    </source>
</evidence>
<keyword evidence="2" id="KW-1185">Reference proteome</keyword>
<dbReference type="Proteomes" id="UP001203423">
    <property type="component" value="Unassembled WGS sequence"/>
</dbReference>
<protein>
    <submittedName>
        <fullName evidence="1">Uncharacterized protein</fullName>
    </submittedName>
</protein>
<sequence length="61" mass="6643">MPEHPSCNDSFFAVDGTLPAERRQQILARLLTAFATGKKTNIGFDAKGGCAHGYIRIHRVG</sequence>
<accession>A0ABT0LKA6</accession>
<comment type="caution">
    <text evidence="1">The sequence shown here is derived from an EMBL/GenBank/DDBJ whole genome shotgun (WGS) entry which is preliminary data.</text>
</comment>
<gene>
    <name evidence="1" type="ORF">L2764_25950</name>
</gene>
<organism evidence="1 2">
    <name type="scientific">Shewanella surugensis</name>
    <dbReference type="NCBI Taxonomy" id="212020"/>
    <lineage>
        <taxon>Bacteria</taxon>
        <taxon>Pseudomonadati</taxon>
        <taxon>Pseudomonadota</taxon>
        <taxon>Gammaproteobacteria</taxon>
        <taxon>Alteromonadales</taxon>
        <taxon>Shewanellaceae</taxon>
        <taxon>Shewanella</taxon>
    </lineage>
</organism>